<sequence>MEQLANKEVCVPRNWFSCVLDLSKYNIAATSSGNISATSGGNVARAEPELAAATKPQLVAATEPQLVARKLICIRTTTLRLQSSN</sequence>
<dbReference type="Proteomes" id="UP000828390">
    <property type="component" value="Unassembled WGS sequence"/>
</dbReference>
<reference evidence="1" key="2">
    <citation type="submission" date="2020-11" db="EMBL/GenBank/DDBJ databases">
        <authorList>
            <person name="McCartney M.A."/>
            <person name="Auch B."/>
            <person name="Kono T."/>
            <person name="Mallez S."/>
            <person name="Becker A."/>
            <person name="Gohl D.M."/>
            <person name="Silverstein K.A.T."/>
            <person name="Koren S."/>
            <person name="Bechman K.B."/>
            <person name="Herman A."/>
            <person name="Abrahante J.E."/>
            <person name="Garbe J."/>
        </authorList>
    </citation>
    <scope>NUCLEOTIDE SEQUENCE</scope>
    <source>
        <strain evidence="1">Duluth1</strain>
        <tissue evidence="1">Whole animal</tissue>
    </source>
</reference>
<gene>
    <name evidence="1" type="ORF">DPMN_037910</name>
</gene>
<evidence type="ECO:0000313" key="2">
    <source>
        <dbReference type="Proteomes" id="UP000828390"/>
    </source>
</evidence>
<evidence type="ECO:0000313" key="1">
    <source>
        <dbReference type="EMBL" id="KAH3874659.1"/>
    </source>
</evidence>
<accession>A0A9D4MFC5</accession>
<protein>
    <submittedName>
        <fullName evidence="1">Uncharacterized protein</fullName>
    </submittedName>
</protein>
<comment type="caution">
    <text evidence="1">The sequence shown here is derived from an EMBL/GenBank/DDBJ whole genome shotgun (WGS) entry which is preliminary data.</text>
</comment>
<name>A0A9D4MFC5_DREPO</name>
<keyword evidence="2" id="KW-1185">Reference proteome</keyword>
<organism evidence="1 2">
    <name type="scientific">Dreissena polymorpha</name>
    <name type="common">Zebra mussel</name>
    <name type="synonym">Mytilus polymorpha</name>
    <dbReference type="NCBI Taxonomy" id="45954"/>
    <lineage>
        <taxon>Eukaryota</taxon>
        <taxon>Metazoa</taxon>
        <taxon>Spiralia</taxon>
        <taxon>Lophotrochozoa</taxon>
        <taxon>Mollusca</taxon>
        <taxon>Bivalvia</taxon>
        <taxon>Autobranchia</taxon>
        <taxon>Heteroconchia</taxon>
        <taxon>Euheterodonta</taxon>
        <taxon>Imparidentia</taxon>
        <taxon>Neoheterodontei</taxon>
        <taxon>Myida</taxon>
        <taxon>Dreissenoidea</taxon>
        <taxon>Dreissenidae</taxon>
        <taxon>Dreissena</taxon>
    </lineage>
</organism>
<reference evidence="1" key="1">
    <citation type="journal article" date="2019" name="bioRxiv">
        <title>The Genome of the Zebra Mussel, Dreissena polymorpha: A Resource for Invasive Species Research.</title>
        <authorList>
            <person name="McCartney M.A."/>
            <person name="Auch B."/>
            <person name="Kono T."/>
            <person name="Mallez S."/>
            <person name="Zhang Y."/>
            <person name="Obille A."/>
            <person name="Becker A."/>
            <person name="Abrahante J.E."/>
            <person name="Garbe J."/>
            <person name="Badalamenti J.P."/>
            <person name="Herman A."/>
            <person name="Mangelson H."/>
            <person name="Liachko I."/>
            <person name="Sullivan S."/>
            <person name="Sone E.D."/>
            <person name="Koren S."/>
            <person name="Silverstein K.A.T."/>
            <person name="Beckman K.B."/>
            <person name="Gohl D.M."/>
        </authorList>
    </citation>
    <scope>NUCLEOTIDE SEQUENCE</scope>
    <source>
        <strain evidence="1">Duluth1</strain>
        <tissue evidence="1">Whole animal</tissue>
    </source>
</reference>
<dbReference type="EMBL" id="JAIWYP010000002">
    <property type="protein sequence ID" value="KAH3874659.1"/>
    <property type="molecule type" value="Genomic_DNA"/>
</dbReference>
<dbReference type="AlphaFoldDB" id="A0A9D4MFC5"/>
<proteinExistence type="predicted"/>